<keyword evidence="1" id="KW-0812">Transmembrane</keyword>
<evidence type="ECO:0000256" key="1">
    <source>
        <dbReference type="SAM" id="Phobius"/>
    </source>
</evidence>
<accession>A0A6G7KB73</accession>
<keyword evidence="1" id="KW-0472">Membrane</keyword>
<dbReference type="Pfam" id="PF12732">
    <property type="entry name" value="YtxH"/>
    <property type="match status" value="1"/>
</dbReference>
<keyword evidence="3" id="KW-1185">Reference proteome</keyword>
<dbReference type="KEGG" id="jar:G7057_08735"/>
<dbReference type="RefSeq" id="WP_166162862.1">
    <property type="nucleotide sequence ID" value="NZ_CP049740.1"/>
</dbReference>
<organism evidence="2 3">
    <name type="scientific">Jeotgalibaca arthritidis</name>
    <dbReference type="NCBI Taxonomy" id="1868794"/>
    <lineage>
        <taxon>Bacteria</taxon>
        <taxon>Bacillati</taxon>
        <taxon>Bacillota</taxon>
        <taxon>Bacilli</taxon>
        <taxon>Lactobacillales</taxon>
        <taxon>Carnobacteriaceae</taxon>
        <taxon>Jeotgalibaca</taxon>
    </lineage>
</organism>
<feature type="transmembrane region" description="Helical" evidence="1">
    <location>
        <begin position="6"/>
        <end position="23"/>
    </location>
</feature>
<keyword evidence="1" id="KW-1133">Transmembrane helix</keyword>
<protein>
    <submittedName>
        <fullName evidence="2">YtxH domain-containing protein</fullName>
    </submittedName>
</protein>
<proteinExistence type="predicted"/>
<dbReference type="InterPro" id="IPR052928">
    <property type="entry name" value="Desiccation-related_membrane"/>
</dbReference>
<reference evidence="2 3" key="1">
    <citation type="journal article" date="2017" name="Int. J. Syst. Evol. Microbiol.">
        <title>Jeotgalibaca porci sp. nov. and Jeotgalibaca arthritidis sp. nov., isolated from pigs, and emended description of the genus Jeotgalibaca.</title>
        <authorList>
            <person name="Zamora L."/>
            <person name="Perez-Sancho M."/>
            <person name="Dominguez L."/>
            <person name="Fernandez-Garayzabal J.F."/>
            <person name="Vela A.I."/>
        </authorList>
    </citation>
    <scope>NUCLEOTIDE SEQUENCE [LARGE SCALE GENOMIC DNA]</scope>
    <source>
        <strain evidence="2 3">CECT 9157</strain>
    </source>
</reference>
<dbReference type="AlphaFoldDB" id="A0A6G7KB73"/>
<dbReference type="PANTHER" id="PTHR35792">
    <property type="entry name" value="GENERAL STRESS PROTEIN"/>
    <property type="match status" value="1"/>
</dbReference>
<dbReference type="InterPro" id="IPR024623">
    <property type="entry name" value="YtxH"/>
</dbReference>
<dbReference type="Proteomes" id="UP000501451">
    <property type="component" value="Chromosome"/>
</dbReference>
<name>A0A6G7KB73_9LACT</name>
<evidence type="ECO:0000313" key="3">
    <source>
        <dbReference type="Proteomes" id="UP000501451"/>
    </source>
</evidence>
<dbReference type="EMBL" id="CP049740">
    <property type="protein sequence ID" value="QII82500.1"/>
    <property type="molecule type" value="Genomic_DNA"/>
</dbReference>
<dbReference type="PANTHER" id="PTHR35792:SF1">
    <property type="entry name" value="SLL0268 PROTEIN"/>
    <property type="match status" value="1"/>
</dbReference>
<gene>
    <name evidence="2" type="ORF">G7057_08735</name>
</gene>
<sequence>MKNFTQGLIFGTIVGGLVALLNTPRSGEENRRRLQNYIQTNTDSVNELTDSLNDLQAAVSRLSNEGMLVADTFSKEVTTSIEDFSQRNQPRIRRITDQVAKLSDTVEKETAKLQK</sequence>
<evidence type="ECO:0000313" key="2">
    <source>
        <dbReference type="EMBL" id="QII82500.1"/>
    </source>
</evidence>